<dbReference type="AlphaFoldDB" id="A0A1G6HQ83"/>
<dbReference type="EMBL" id="FMYG01000002">
    <property type="protein sequence ID" value="SDB96439.1"/>
    <property type="molecule type" value="Genomic_DNA"/>
</dbReference>
<organism evidence="3 4">
    <name type="scientific">Microbacterium enclense</name>
    <dbReference type="NCBI Taxonomy" id="993073"/>
    <lineage>
        <taxon>Bacteria</taxon>
        <taxon>Bacillati</taxon>
        <taxon>Actinomycetota</taxon>
        <taxon>Actinomycetes</taxon>
        <taxon>Micrococcales</taxon>
        <taxon>Microbacteriaceae</taxon>
        <taxon>Microbacterium</taxon>
    </lineage>
</organism>
<keyword evidence="2" id="KW-0472">Membrane</keyword>
<accession>A0A1G6HQ83</accession>
<keyword evidence="2" id="KW-1133">Transmembrane helix</keyword>
<evidence type="ECO:0000313" key="3">
    <source>
        <dbReference type="EMBL" id="SDB96439.1"/>
    </source>
</evidence>
<feature type="transmembrane region" description="Helical" evidence="2">
    <location>
        <begin position="184"/>
        <end position="205"/>
    </location>
</feature>
<evidence type="ECO:0000256" key="2">
    <source>
        <dbReference type="SAM" id="Phobius"/>
    </source>
</evidence>
<name>A0A1G6HQ83_9MICO</name>
<sequence length="358" mass="38148">MSSSTASVLVEPFEAYLDRRSRSDLPFAPGEIVTVAVALLRGCRQATAAFSGVRWWLRSDGCPIVREEAEGPDAVAATADTLERVTAIASDEPTREILKRARESVLTSPPRDWESLERQLFRYAEPMPLVLGPLTPADREPRPARAPDNAASAPRVLALVDADLADAVREVLRDVRERWRSSRAVRLGMTGAVGALVVVAAVLLWPQSKDARASDPGVLPAGVSRITTPTGEPATASAPTAAYSTSAEREAEASPTPSRTSDPLPSEDPVEAARALFTAVDRCAGDAACVTSFTEVSAGMREPLPPGAADAAIELIDDFGGVFVVRLTVESTVHYVTVVRQEDRWLVRAVGTSADQPS</sequence>
<protein>
    <submittedName>
        <fullName evidence="3">Uncharacterized protein</fullName>
    </submittedName>
</protein>
<feature type="region of interest" description="Disordered" evidence="1">
    <location>
        <begin position="211"/>
        <end position="269"/>
    </location>
</feature>
<proteinExistence type="predicted"/>
<keyword evidence="2" id="KW-0812">Transmembrane</keyword>
<evidence type="ECO:0000256" key="1">
    <source>
        <dbReference type="SAM" id="MobiDB-lite"/>
    </source>
</evidence>
<dbReference type="Proteomes" id="UP000183203">
    <property type="component" value="Unassembled WGS sequence"/>
</dbReference>
<feature type="compositionally biased region" description="Low complexity" evidence="1">
    <location>
        <begin position="227"/>
        <end position="246"/>
    </location>
</feature>
<reference evidence="3 4" key="1">
    <citation type="submission" date="2016-09" db="EMBL/GenBank/DDBJ databases">
        <authorList>
            <person name="Capua I."/>
            <person name="De Benedictis P."/>
            <person name="Joannis T."/>
            <person name="Lombin L.H."/>
            <person name="Cattoli G."/>
        </authorList>
    </citation>
    <scope>NUCLEOTIDE SEQUENCE [LARGE SCALE GENOMIC DNA]</scope>
    <source>
        <strain evidence="3 4">NIO-1002</strain>
    </source>
</reference>
<gene>
    <name evidence="3" type="ORF">SAMN05216418_1395</name>
</gene>
<dbReference type="OrthoDB" id="5081882at2"/>
<evidence type="ECO:0000313" key="4">
    <source>
        <dbReference type="Proteomes" id="UP000183203"/>
    </source>
</evidence>
<dbReference type="RefSeq" id="WP_058231596.1">
    <property type="nucleotide sequence ID" value="NZ_FMYG01000002.1"/>
</dbReference>